<name>A0A1F8BLI1_9BACT</name>
<organism evidence="1 2">
    <name type="scientific">Candidatus Woesebacteria bacterium RIFCSPLOWO2_01_FULL_39_25</name>
    <dbReference type="NCBI Taxonomy" id="1802521"/>
    <lineage>
        <taxon>Bacteria</taxon>
        <taxon>Candidatus Woeseibacteriota</taxon>
    </lineage>
</organism>
<reference evidence="1 2" key="1">
    <citation type="journal article" date="2016" name="Nat. Commun.">
        <title>Thousands of microbial genomes shed light on interconnected biogeochemical processes in an aquifer system.</title>
        <authorList>
            <person name="Anantharaman K."/>
            <person name="Brown C.T."/>
            <person name="Hug L.A."/>
            <person name="Sharon I."/>
            <person name="Castelle C.J."/>
            <person name="Probst A.J."/>
            <person name="Thomas B.C."/>
            <person name="Singh A."/>
            <person name="Wilkins M.J."/>
            <person name="Karaoz U."/>
            <person name="Brodie E.L."/>
            <person name="Williams K.H."/>
            <person name="Hubbard S.S."/>
            <person name="Banfield J.F."/>
        </authorList>
    </citation>
    <scope>NUCLEOTIDE SEQUENCE [LARGE SCALE GENOMIC DNA]</scope>
</reference>
<evidence type="ECO:0000313" key="2">
    <source>
        <dbReference type="Proteomes" id="UP000176725"/>
    </source>
</evidence>
<dbReference type="Proteomes" id="UP000176725">
    <property type="component" value="Unassembled WGS sequence"/>
</dbReference>
<dbReference type="EMBL" id="MGHH01000007">
    <property type="protein sequence ID" value="OGM64820.1"/>
    <property type="molecule type" value="Genomic_DNA"/>
</dbReference>
<comment type="caution">
    <text evidence="1">The sequence shown here is derived from an EMBL/GenBank/DDBJ whole genome shotgun (WGS) entry which is preliminary data.</text>
</comment>
<proteinExistence type="predicted"/>
<gene>
    <name evidence="1" type="ORF">A2893_04170</name>
</gene>
<accession>A0A1F8BLI1</accession>
<protein>
    <submittedName>
        <fullName evidence="1">Uncharacterized protein</fullName>
    </submittedName>
</protein>
<sequence>MKKILIFLLAISFALLFLAITRKGNSDETPQSNESLKAGWITKNKVEPLNLELPPGLEKQQISDTYKFRDQYFAIFQKSNLNFPVSSDVQRSGVLVANEGDTNWKILLEIEDQPRNKNNPYYVAIENGLIYILIVDTNGAGSGEGVAKLIESSDQGASWVTRDCFYYAVETFLEAANKSISLLDTVKIYPSINPPFTKRYEFNKNKGYFEQENCQNLKILTPQSDNTSEPTL</sequence>
<dbReference type="STRING" id="1802521.A2893_04170"/>
<evidence type="ECO:0000313" key="1">
    <source>
        <dbReference type="EMBL" id="OGM64820.1"/>
    </source>
</evidence>
<dbReference type="AlphaFoldDB" id="A0A1F8BLI1"/>